<sequence length="276" mass="26802">MSRVTSLHETGDGATAAADESDAAMGFAGEEVGSAASSASSVVDDLMRDDDELAAAAAAGGGEPTRAAESEEMMVVTEADANEQATSGPSFPAAFGSVFPPSPSGPSTGSSRRSGARPYPTRGASSSAAGGGSGGAGGSGGGRSSRRERAGQMFAAGGTEFERERANIEGRRGAGGGGGGTLGDGQEGEGGKSPEEVALAKVVDRGYAGKLNIDPFWSQVCAMRQAKAAAAEDDHAATTSDAPGGSVTTTNGSASLPPPVTLTGDGSAPTPSAPTA</sequence>
<dbReference type="Proteomes" id="UP000777482">
    <property type="component" value="Unassembled WGS sequence"/>
</dbReference>
<accession>A0A9P6W6R4</accession>
<keyword evidence="3" id="KW-1185">Reference proteome</keyword>
<protein>
    <submittedName>
        <fullName evidence="2">Uncharacterized protein</fullName>
    </submittedName>
</protein>
<feature type="compositionally biased region" description="Low complexity" evidence="1">
    <location>
        <begin position="12"/>
        <end position="43"/>
    </location>
</feature>
<reference evidence="2 3" key="1">
    <citation type="submission" date="2020-11" db="EMBL/GenBank/DDBJ databases">
        <title>Kefir isolates.</title>
        <authorList>
            <person name="Marcisauskas S."/>
            <person name="Kim Y."/>
            <person name="Blasche S."/>
        </authorList>
    </citation>
    <scope>NUCLEOTIDE SEQUENCE [LARGE SCALE GENOMIC DNA]</scope>
    <source>
        <strain evidence="2 3">KR</strain>
    </source>
</reference>
<dbReference type="AlphaFoldDB" id="A0A9P6W6R4"/>
<gene>
    <name evidence="2" type="ORF">C6P46_001736</name>
</gene>
<feature type="compositionally biased region" description="Gly residues" evidence="1">
    <location>
        <begin position="173"/>
        <end position="185"/>
    </location>
</feature>
<comment type="caution">
    <text evidence="2">The sequence shown here is derived from an EMBL/GenBank/DDBJ whole genome shotgun (WGS) entry which is preliminary data.</text>
</comment>
<proteinExistence type="predicted"/>
<name>A0A9P6W6R4_RHOMI</name>
<feature type="region of interest" description="Disordered" evidence="1">
    <location>
        <begin position="226"/>
        <end position="276"/>
    </location>
</feature>
<feature type="compositionally biased region" description="Low complexity" evidence="1">
    <location>
        <begin position="89"/>
        <end position="128"/>
    </location>
</feature>
<evidence type="ECO:0000313" key="2">
    <source>
        <dbReference type="EMBL" id="KAG0664272.1"/>
    </source>
</evidence>
<feature type="region of interest" description="Disordered" evidence="1">
    <location>
        <begin position="1"/>
        <end position="197"/>
    </location>
</feature>
<dbReference type="EMBL" id="PUHQ01000015">
    <property type="protein sequence ID" value="KAG0664272.1"/>
    <property type="molecule type" value="Genomic_DNA"/>
</dbReference>
<evidence type="ECO:0000256" key="1">
    <source>
        <dbReference type="SAM" id="MobiDB-lite"/>
    </source>
</evidence>
<feature type="compositionally biased region" description="Gly residues" evidence="1">
    <location>
        <begin position="129"/>
        <end position="143"/>
    </location>
</feature>
<evidence type="ECO:0000313" key="3">
    <source>
        <dbReference type="Proteomes" id="UP000777482"/>
    </source>
</evidence>
<organism evidence="2 3">
    <name type="scientific">Rhodotorula mucilaginosa</name>
    <name type="common">Yeast</name>
    <name type="synonym">Rhodotorula rubra</name>
    <dbReference type="NCBI Taxonomy" id="5537"/>
    <lineage>
        <taxon>Eukaryota</taxon>
        <taxon>Fungi</taxon>
        <taxon>Dikarya</taxon>
        <taxon>Basidiomycota</taxon>
        <taxon>Pucciniomycotina</taxon>
        <taxon>Microbotryomycetes</taxon>
        <taxon>Sporidiobolales</taxon>
        <taxon>Sporidiobolaceae</taxon>
        <taxon>Rhodotorula</taxon>
    </lineage>
</organism>
<feature type="compositionally biased region" description="Basic and acidic residues" evidence="1">
    <location>
        <begin position="160"/>
        <end position="172"/>
    </location>
</feature>
<dbReference type="OrthoDB" id="10613673at2759"/>